<evidence type="ECO:0000313" key="1">
    <source>
        <dbReference type="EMBL" id="AZZ65780.1"/>
    </source>
</evidence>
<reference evidence="1" key="1">
    <citation type="submission" date="2019-03" db="EMBL/GenBank/DDBJ databases">
        <title>Draft Sequence and Annotation of the Mycoplasma phocicerebrale Strain 1049T Genome.</title>
        <authorList>
            <person name="Frasca S.Jr."/>
            <person name="Kutish G.F."/>
            <person name="Castellanos Gell J."/>
            <person name="Michaels D.L."/>
            <person name="Brown D.R."/>
        </authorList>
    </citation>
    <scope>NUCLEOTIDE SEQUENCE</scope>
    <source>
        <strain evidence="1">1049</strain>
    </source>
</reference>
<gene>
    <name evidence="1" type="ORF">DMC14_003250</name>
</gene>
<dbReference type="InterPro" id="IPR029787">
    <property type="entry name" value="Nucleotide_cyclase"/>
</dbReference>
<dbReference type="Proteomes" id="UP000256585">
    <property type="component" value="Chromosome"/>
</dbReference>
<accession>A0A3Q9V3J0</accession>
<sequence>MKAFCKEIVSILKSNKDYKEIGIRGDCVYAIYSVNLKKENVFDKIIHNALVINTFHKMFKKILEKKQQPTFEIGIGIGCSETTIVKAGTKSKKRGINSKVWIGNSVVNASKLSSIGNRKLDFKVKTIVIDQEFFNRIKDLKLNDWIKISQKDEKDSCYKNIFKQLDEKEIKKILNDDTKVYHSDETIKDFENWINESINKNEK</sequence>
<dbReference type="KEGG" id="mphc:DMC14_003250"/>
<dbReference type="EMBL" id="CP033058">
    <property type="protein sequence ID" value="AZZ65780.1"/>
    <property type="molecule type" value="Genomic_DNA"/>
</dbReference>
<name>A0A3Q9V3J0_9BACT</name>
<evidence type="ECO:0008006" key="3">
    <source>
        <dbReference type="Google" id="ProtNLM"/>
    </source>
</evidence>
<dbReference type="OrthoDB" id="378670at2"/>
<proteinExistence type="predicted"/>
<evidence type="ECO:0000313" key="2">
    <source>
        <dbReference type="Proteomes" id="UP000256585"/>
    </source>
</evidence>
<keyword evidence="2" id="KW-1185">Reference proteome</keyword>
<organism evidence="1 2">
    <name type="scientific">Metamycoplasma phocicerebrale</name>
    <dbReference type="NCBI Taxonomy" id="142649"/>
    <lineage>
        <taxon>Bacteria</taxon>
        <taxon>Bacillati</taxon>
        <taxon>Mycoplasmatota</taxon>
        <taxon>Mycoplasmoidales</taxon>
        <taxon>Metamycoplasmataceae</taxon>
        <taxon>Metamycoplasma</taxon>
    </lineage>
</organism>
<dbReference type="SUPFAM" id="SSF55073">
    <property type="entry name" value="Nucleotide cyclase"/>
    <property type="match status" value="1"/>
</dbReference>
<dbReference type="Gene3D" id="3.30.70.1230">
    <property type="entry name" value="Nucleotide cyclase"/>
    <property type="match status" value="1"/>
</dbReference>
<protein>
    <recommendedName>
        <fullName evidence="3">Guanylate cyclase domain-containing protein</fullName>
    </recommendedName>
</protein>
<dbReference type="RefSeq" id="WP_116171398.1">
    <property type="nucleotide sequence ID" value="NZ_CP033058.2"/>
</dbReference>
<dbReference type="AlphaFoldDB" id="A0A3Q9V3J0"/>